<evidence type="ECO:0000313" key="2">
    <source>
        <dbReference type="Proteomes" id="UP001159363"/>
    </source>
</evidence>
<name>A0ABQ9HT99_9NEOP</name>
<organism evidence="1 2">
    <name type="scientific">Dryococelus australis</name>
    <dbReference type="NCBI Taxonomy" id="614101"/>
    <lineage>
        <taxon>Eukaryota</taxon>
        <taxon>Metazoa</taxon>
        <taxon>Ecdysozoa</taxon>
        <taxon>Arthropoda</taxon>
        <taxon>Hexapoda</taxon>
        <taxon>Insecta</taxon>
        <taxon>Pterygota</taxon>
        <taxon>Neoptera</taxon>
        <taxon>Polyneoptera</taxon>
        <taxon>Phasmatodea</taxon>
        <taxon>Verophasmatodea</taxon>
        <taxon>Anareolatae</taxon>
        <taxon>Phasmatidae</taxon>
        <taxon>Eurycanthinae</taxon>
        <taxon>Dryococelus</taxon>
    </lineage>
</organism>
<gene>
    <name evidence="1" type="ORF">PR048_013825</name>
</gene>
<accession>A0ABQ9HT99</accession>
<protein>
    <submittedName>
        <fullName evidence="1">Uncharacterized protein</fullName>
    </submittedName>
</protein>
<keyword evidence="2" id="KW-1185">Reference proteome</keyword>
<comment type="caution">
    <text evidence="1">The sequence shown here is derived from an EMBL/GenBank/DDBJ whole genome shotgun (WGS) entry which is preliminary data.</text>
</comment>
<proteinExistence type="predicted"/>
<sequence length="84" mass="9652">MPNMEVWSLKTMSTCGISFSETSEGNIHRRFGISKVSSPHADPSRFIQDCQQEFCRNGIPMSQELLRARKQLQGTALQWWTQYG</sequence>
<evidence type="ECO:0000313" key="1">
    <source>
        <dbReference type="EMBL" id="KAJ8887608.1"/>
    </source>
</evidence>
<dbReference type="EMBL" id="JARBHB010000004">
    <property type="protein sequence ID" value="KAJ8887608.1"/>
    <property type="molecule type" value="Genomic_DNA"/>
</dbReference>
<reference evidence="1 2" key="1">
    <citation type="submission" date="2023-02" db="EMBL/GenBank/DDBJ databases">
        <title>LHISI_Scaffold_Assembly.</title>
        <authorList>
            <person name="Stuart O.P."/>
            <person name="Cleave R."/>
            <person name="Magrath M.J.L."/>
            <person name="Mikheyev A.S."/>
        </authorList>
    </citation>
    <scope>NUCLEOTIDE SEQUENCE [LARGE SCALE GENOMIC DNA]</scope>
    <source>
        <strain evidence="1">Daus_M_001</strain>
        <tissue evidence="1">Leg muscle</tissue>
    </source>
</reference>
<dbReference type="Proteomes" id="UP001159363">
    <property type="component" value="Chromosome X"/>
</dbReference>